<evidence type="ECO:0008006" key="3">
    <source>
        <dbReference type="Google" id="ProtNLM"/>
    </source>
</evidence>
<proteinExistence type="predicted"/>
<dbReference type="PANTHER" id="PTHR31215">
    <property type="entry name" value="OS05G0510400 PROTEIN-RELATED"/>
    <property type="match status" value="1"/>
</dbReference>
<dbReference type="InterPro" id="IPR044809">
    <property type="entry name" value="AUF1-like"/>
</dbReference>
<dbReference type="Proteomes" id="UP001652660">
    <property type="component" value="Chromosome 2e"/>
</dbReference>
<gene>
    <name evidence="2" type="primary">LOC140036105</name>
</gene>
<organism evidence="1 2">
    <name type="scientific">Coffea arabica</name>
    <name type="common">Arabian coffee</name>
    <dbReference type="NCBI Taxonomy" id="13443"/>
    <lineage>
        <taxon>Eukaryota</taxon>
        <taxon>Viridiplantae</taxon>
        <taxon>Streptophyta</taxon>
        <taxon>Embryophyta</taxon>
        <taxon>Tracheophyta</taxon>
        <taxon>Spermatophyta</taxon>
        <taxon>Magnoliopsida</taxon>
        <taxon>eudicotyledons</taxon>
        <taxon>Gunneridae</taxon>
        <taxon>Pentapetalae</taxon>
        <taxon>asterids</taxon>
        <taxon>lamiids</taxon>
        <taxon>Gentianales</taxon>
        <taxon>Rubiaceae</taxon>
        <taxon>Ixoroideae</taxon>
        <taxon>Gardenieae complex</taxon>
        <taxon>Bertiereae - Coffeeae clade</taxon>
        <taxon>Coffeeae</taxon>
        <taxon>Coffea</taxon>
    </lineage>
</organism>
<name>A0ABM4WNX2_COFAR</name>
<evidence type="ECO:0000313" key="1">
    <source>
        <dbReference type="Proteomes" id="UP001652660"/>
    </source>
</evidence>
<accession>A0ABM4WNX2</accession>
<protein>
    <recommendedName>
        <fullName evidence="3">F-box domain-containing protein</fullName>
    </recommendedName>
</protein>
<evidence type="ECO:0000313" key="2">
    <source>
        <dbReference type="RefSeq" id="XP_071933482.1"/>
    </source>
</evidence>
<sequence length="316" mass="35228">MEDFGVNQVGEEDAERPFNRLPDGLILFHIFDKIPEAQFLFCCSMVSKRFSGLVFQSKTVSVKIPLQIPDQQWTDPTDPVIPADYVLNLATEFLVKFTSVESLRIEFHCPGGGGRSSDVCSSTCNEPLVKWKIDLGSASFIMLFAESLNNDDVVVEEVDDRIGDEELDVIRGCVFNHLNDAFLRLALMKTLTHLLPESLRNVEVKDSKKQGGLVSFDGSEVIDVKMIKRCKIRDLVAERGAVKYWHKSLVKLPLSGSVMKGVCVIRYREMWDDGECDDLLAASAAFQGGGEEKVYGEAARQFLTMKNISSGILGYV</sequence>
<keyword evidence="1" id="KW-1185">Reference proteome</keyword>
<dbReference type="GeneID" id="140036105"/>
<reference evidence="2" key="1">
    <citation type="submission" date="2025-08" db="UniProtKB">
        <authorList>
            <consortium name="RefSeq"/>
        </authorList>
    </citation>
    <scope>IDENTIFICATION</scope>
    <source>
        <tissue evidence="2">Leaves</tissue>
    </source>
</reference>
<dbReference type="RefSeq" id="XP_071933482.1">
    <property type="nucleotide sequence ID" value="XM_072077381.1"/>
</dbReference>